<dbReference type="Proteomes" id="UP000681526">
    <property type="component" value="Unassembled WGS sequence"/>
</dbReference>
<dbReference type="SUPFAM" id="SSF51735">
    <property type="entry name" value="NAD(P)-binding Rossmann-fold domains"/>
    <property type="match status" value="1"/>
</dbReference>
<dbReference type="InterPro" id="IPR052184">
    <property type="entry name" value="SDR_enzymes"/>
</dbReference>
<dbReference type="EMBL" id="CAJRAY010000042">
    <property type="protein sequence ID" value="CAG5085797.1"/>
    <property type="molecule type" value="Genomic_DNA"/>
</dbReference>
<proteinExistence type="predicted"/>
<comment type="caution">
    <text evidence="1">The sequence shown here is derived from an EMBL/GenBank/DDBJ whole genome shotgun (WGS) entry which is preliminary data.</text>
</comment>
<dbReference type="PANTHER" id="PTHR45458">
    <property type="entry name" value="SHORT-CHAIN DEHYDROGENASE/REDUCTASE SDR"/>
    <property type="match status" value="1"/>
</dbReference>
<organism evidence="1 2">
    <name type="scientific">Thermobacillus xylanilyticus</name>
    <dbReference type="NCBI Taxonomy" id="76633"/>
    <lineage>
        <taxon>Bacteria</taxon>
        <taxon>Bacillati</taxon>
        <taxon>Bacillota</taxon>
        <taxon>Bacilli</taxon>
        <taxon>Bacillales</taxon>
        <taxon>Paenibacillaceae</taxon>
        <taxon>Thermobacillus</taxon>
    </lineage>
</organism>
<dbReference type="InterPro" id="IPR002347">
    <property type="entry name" value="SDR_fam"/>
</dbReference>
<evidence type="ECO:0000313" key="1">
    <source>
        <dbReference type="EMBL" id="CAG5085797.1"/>
    </source>
</evidence>
<keyword evidence="2" id="KW-1185">Reference proteome</keyword>
<accession>A0ABM8V4G5</accession>
<protein>
    <submittedName>
        <fullName evidence="1">Short-chain dehydrogenase/reductase SDR</fullName>
    </submittedName>
</protein>
<dbReference type="RefSeq" id="WP_213484359.1">
    <property type="nucleotide sequence ID" value="NZ_CAJRAY010000042.1"/>
</dbReference>
<gene>
    <name evidence="1" type="primary">txxe 1264</name>
    <name evidence="1" type="ORF">TXXE_09135</name>
</gene>
<name>A0ABM8V4G5_THEXY</name>
<dbReference type="PRINTS" id="PR00081">
    <property type="entry name" value="GDHRDH"/>
</dbReference>
<dbReference type="Gene3D" id="3.40.50.720">
    <property type="entry name" value="NAD(P)-binding Rossmann-like Domain"/>
    <property type="match status" value="1"/>
</dbReference>
<dbReference type="Pfam" id="PF00106">
    <property type="entry name" value="adh_short"/>
    <property type="match status" value="1"/>
</dbReference>
<sequence>MEKTAYVTGCDRGLGLALAKVLLAEGYRVFAGSYLADWPELGELAEKEPKLRIVPLDIGSDESVQRAADIVKAETDRLDILINNAAIYRDRSEDIFGALYFDDMLNMYNVNTLGTLRVTHSVIDLLVKGEGKRLVNISSEAGSIADNWRKREYGYCMTKAAVNMQSAILQNHLQEYGIKVMCFHPGWVRSYMSGTFNDKATVEAIDAAKGIIAQVLKPQEITALPSYTDYTGKPLPW</sequence>
<dbReference type="PANTHER" id="PTHR45458:SF1">
    <property type="entry name" value="SHORT CHAIN DEHYDROGENASE"/>
    <property type="match status" value="1"/>
</dbReference>
<reference evidence="1 2" key="1">
    <citation type="submission" date="2021-04" db="EMBL/GenBank/DDBJ databases">
        <authorList>
            <person name="Rakotoarivonina H."/>
        </authorList>
    </citation>
    <scope>NUCLEOTIDE SEQUENCE [LARGE SCALE GENOMIC DNA]</scope>
    <source>
        <strain evidence="1 2">XE</strain>
    </source>
</reference>
<evidence type="ECO:0000313" key="2">
    <source>
        <dbReference type="Proteomes" id="UP000681526"/>
    </source>
</evidence>
<dbReference type="InterPro" id="IPR036291">
    <property type="entry name" value="NAD(P)-bd_dom_sf"/>
</dbReference>